<dbReference type="Proteomes" id="UP000634136">
    <property type="component" value="Unassembled WGS sequence"/>
</dbReference>
<reference evidence="1" key="1">
    <citation type="submission" date="2020-09" db="EMBL/GenBank/DDBJ databases">
        <title>Genome-Enabled Discovery of Anthraquinone Biosynthesis in Senna tora.</title>
        <authorList>
            <person name="Kang S.-H."/>
            <person name="Pandey R.P."/>
            <person name="Lee C.-M."/>
            <person name="Sim J.-S."/>
            <person name="Jeong J.-T."/>
            <person name="Choi B.-S."/>
            <person name="Jung M."/>
            <person name="Ginzburg D."/>
            <person name="Zhao K."/>
            <person name="Won S.Y."/>
            <person name="Oh T.-J."/>
            <person name="Yu Y."/>
            <person name="Kim N.-H."/>
            <person name="Lee O.R."/>
            <person name="Lee T.-H."/>
            <person name="Bashyal P."/>
            <person name="Kim T.-S."/>
            <person name="Lee W.-H."/>
            <person name="Kawkins C."/>
            <person name="Kim C.-K."/>
            <person name="Kim J.S."/>
            <person name="Ahn B.O."/>
            <person name="Rhee S.Y."/>
            <person name="Sohng J.K."/>
        </authorList>
    </citation>
    <scope>NUCLEOTIDE SEQUENCE</scope>
    <source>
        <tissue evidence="1">Leaf</tissue>
    </source>
</reference>
<proteinExistence type="predicted"/>
<evidence type="ECO:0000313" key="1">
    <source>
        <dbReference type="EMBL" id="KAF7829041.1"/>
    </source>
</evidence>
<dbReference type="AlphaFoldDB" id="A0A834WRB1"/>
<organism evidence="1 2">
    <name type="scientific">Senna tora</name>
    <dbReference type="NCBI Taxonomy" id="362788"/>
    <lineage>
        <taxon>Eukaryota</taxon>
        <taxon>Viridiplantae</taxon>
        <taxon>Streptophyta</taxon>
        <taxon>Embryophyta</taxon>
        <taxon>Tracheophyta</taxon>
        <taxon>Spermatophyta</taxon>
        <taxon>Magnoliopsida</taxon>
        <taxon>eudicotyledons</taxon>
        <taxon>Gunneridae</taxon>
        <taxon>Pentapetalae</taxon>
        <taxon>rosids</taxon>
        <taxon>fabids</taxon>
        <taxon>Fabales</taxon>
        <taxon>Fabaceae</taxon>
        <taxon>Caesalpinioideae</taxon>
        <taxon>Cassia clade</taxon>
        <taxon>Senna</taxon>
    </lineage>
</organism>
<evidence type="ECO:0000313" key="2">
    <source>
        <dbReference type="Proteomes" id="UP000634136"/>
    </source>
</evidence>
<name>A0A834WRB1_9FABA</name>
<gene>
    <name evidence="1" type="ORF">G2W53_020205</name>
</gene>
<protein>
    <submittedName>
        <fullName evidence="1">Uncharacterized protein</fullName>
    </submittedName>
</protein>
<sequence length="22" mass="2519">MSKSEDISAASPEFFFKLRLTN</sequence>
<accession>A0A834WRB1</accession>
<comment type="caution">
    <text evidence="1">The sequence shown here is derived from an EMBL/GenBank/DDBJ whole genome shotgun (WGS) entry which is preliminary data.</text>
</comment>
<dbReference type="EMBL" id="JAAIUW010000006">
    <property type="protein sequence ID" value="KAF7829041.1"/>
    <property type="molecule type" value="Genomic_DNA"/>
</dbReference>
<keyword evidence="2" id="KW-1185">Reference proteome</keyword>